<dbReference type="InterPro" id="IPR036890">
    <property type="entry name" value="HATPase_C_sf"/>
</dbReference>
<dbReference type="PROSITE" id="PS50109">
    <property type="entry name" value="HIS_KIN"/>
    <property type="match status" value="1"/>
</dbReference>
<dbReference type="SMART" id="SM00091">
    <property type="entry name" value="PAS"/>
    <property type="match status" value="3"/>
</dbReference>
<keyword evidence="5" id="KW-0808">Transferase</keyword>
<dbReference type="SUPFAM" id="SSF55781">
    <property type="entry name" value="GAF domain-like"/>
    <property type="match status" value="1"/>
</dbReference>
<dbReference type="CDD" id="cd00082">
    <property type="entry name" value="HisKA"/>
    <property type="match status" value="1"/>
</dbReference>
<feature type="domain" description="Response regulatory" evidence="12">
    <location>
        <begin position="1036"/>
        <end position="1152"/>
    </location>
</feature>
<feature type="domain" description="PAS" evidence="13">
    <location>
        <begin position="628"/>
        <end position="698"/>
    </location>
</feature>
<keyword evidence="6" id="KW-0418">Kinase</keyword>
<dbReference type="InterPro" id="IPR004358">
    <property type="entry name" value="Sig_transdc_His_kin-like_C"/>
</dbReference>
<dbReference type="Pfam" id="PF00512">
    <property type="entry name" value="HisKA"/>
    <property type="match status" value="1"/>
</dbReference>
<evidence type="ECO:0000256" key="5">
    <source>
        <dbReference type="ARBA" id="ARBA00022679"/>
    </source>
</evidence>
<evidence type="ECO:0000313" key="15">
    <source>
        <dbReference type="EMBL" id="MBD2318937.1"/>
    </source>
</evidence>
<dbReference type="SMART" id="SM00387">
    <property type="entry name" value="HATPase_c"/>
    <property type="match status" value="1"/>
</dbReference>
<dbReference type="SUPFAM" id="SSF55785">
    <property type="entry name" value="PYP-like sensor domain (PAS domain)"/>
    <property type="match status" value="3"/>
</dbReference>
<dbReference type="InterPro" id="IPR000700">
    <property type="entry name" value="PAS-assoc_C"/>
</dbReference>
<dbReference type="EC" id="2.7.13.3" evidence="3"/>
<evidence type="ECO:0000256" key="4">
    <source>
        <dbReference type="ARBA" id="ARBA00022553"/>
    </source>
</evidence>
<dbReference type="InterPro" id="IPR003661">
    <property type="entry name" value="HisK_dim/P_dom"/>
</dbReference>
<keyword evidence="4 8" id="KW-0597">Phosphoprotein</keyword>
<dbReference type="Gene3D" id="3.30.450.40">
    <property type="match status" value="1"/>
</dbReference>
<dbReference type="SMART" id="SM00388">
    <property type="entry name" value="HisKA"/>
    <property type="match status" value="1"/>
</dbReference>
<dbReference type="PROSITE" id="PS50112">
    <property type="entry name" value="PAS"/>
    <property type="match status" value="3"/>
</dbReference>
<dbReference type="InterPro" id="IPR016132">
    <property type="entry name" value="Phyto_chromo_attachment"/>
</dbReference>
<sequence length="1153" mass="127928">MDNLRPQSITAPQLLDCAEVTTAINVLIVDDSESDRVSYLRYLQSDSERSYRIIEAETLEEGLELWRSQHPDVVLLDINLPDGDGLEFLEAIGNEQLINKLPVIMLTGSGDERIAVRAMKLGAADYLVKGDVTAVSLLTCIAQVQENSLLIQQLLRSQKQQTVIASMALHIRRAHTFEAVSNTIVQEIRSFLVADRAIIYRFNPDMSGKIVAEAVISPWESCLSAQIEDTCFQENLGGEYQRGKVFAANDIYEANLTECHIQLLERFQVSANLVAPILLNGMNTLWGLLIVHQCDAPRQWQEEDIQLLHQLSIHLAISLYQAELYQNLESLNSSLEEKVQERTKKLQLQSQVLEEIHDGVVTTDLNGTILSWNLGAEKLYGYTEAEVLGRNVAFMYEDAEALGAEVIVPLLDKGSHATEVVIFSKSGKRIYISLRLSVVKDEQGNITHLIGCANDISDRKRAEQELQQLNQELETKVLERTQELAQVNSLQLAILESANYAIISTDLDGIIQTCNHSVERMLGYSASELIGITPDILHDRQEIIDKAASLSAELEQDIPAGFEVFIAKSRRGIVSEQEWTYIRKDGSRFPILLSVTALKNDNQQIIGFLGIAKDITQRKQAEEALRASERRFVSLAAAAPVGIFRIDQNNNCTYVNEFWTQITGQEADVALGYGWLETIHPDDQEQIHQKWTQVLIQQAPYQGEGRAIRPDGTISYYYCQALPEIDEDGNFIGYIGTLTDISDRKQAEIQLKHINEELLRATKLKDEFLANMSHELRTPLNSILGLSNVLGEQVLGSLNEKQLKAIGTVESSGEHLLSLINDILDLSKISSGMMELNVESVLVKNLCDSSLVFVKQQAFQKQVQIASNIPKNINKINVEERRIRQVLINLLTNAVKFTPSEGQVNLLVAVGRGDTWQGEATIPQRIKLMNSPMIVFQVVDTGIGIAANDLQRLFQPFVQVSSSLNRQYEGTGLGLALVKQIVELHGGQVMAESEVGKGSCFSVALPYEMSHSSAPESPTVSTTLPPVVIDPDNAPLILLAEDNEANIQTFSSYLTAINYRIVTARNGEEAVAMAKAEIPDIILMDIQMPDMDGLEAIALIRADASIAAIPIIALTALAMEGDRERCLAAGANEYLSKPIKFRQLNSAIQRILT</sequence>
<comment type="similarity">
    <text evidence="2">In the N-terminal section; belongs to the phytochrome family.</text>
</comment>
<dbReference type="PROSITE" id="PS50110">
    <property type="entry name" value="RESPONSE_REGULATORY"/>
    <property type="match status" value="2"/>
</dbReference>
<dbReference type="CDD" id="cd00156">
    <property type="entry name" value="REC"/>
    <property type="match status" value="1"/>
</dbReference>
<feature type="coiled-coil region" evidence="9">
    <location>
        <begin position="452"/>
        <end position="486"/>
    </location>
</feature>
<evidence type="ECO:0000256" key="7">
    <source>
        <dbReference type="ARBA" id="ARBA00023012"/>
    </source>
</evidence>
<dbReference type="Pfam" id="PF13426">
    <property type="entry name" value="PAS_9"/>
    <property type="match status" value="2"/>
</dbReference>
<dbReference type="Proteomes" id="UP000618445">
    <property type="component" value="Unassembled WGS sequence"/>
</dbReference>
<dbReference type="SMART" id="SM00448">
    <property type="entry name" value="REC"/>
    <property type="match status" value="2"/>
</dbReference>
<feature type="domain" description="Histidine kinase" evidence="11">
    <location>
        <begin position="771"/>
        <end position="1009"/>
    </location>
</feature>
<feature type="modified residue" description="4-aspartylphosphate" evidence="8">
    <location>
        <position position="1085"/>
    </location>
</feature>
<dbReference type="SUPFAM" id="SSF55874">
    <property type="entry name" value="ATPase domain of HSP90 chaperone/DNA topoisomerase II/histidine kinase"/>
    <property type="match status" value="1"/>
</dbReference>
<evidence type="ECO:0000256" key="9">
    <source>
        <dbReference type="SAM" id="Coils"/>
    </source>
</evidence>
<dbReference type="InterPro" id="IPR036097">
    <property type="entry name" value="HisK_dim/P_sf"/>
</dbReference>
<dbReference type="PRINTS" id="PR00344">
    <property type="entry name" value="BCTRLSENSOR"/>
</dbReference>
<dbReference type="InterPro" id="IPR003018">
    <property type="entry name" value="GAF"/>
</dbReference>
<evidence type="ECO:0000259" key="12">
    <source>
        <dbReference type="PROSITE" id="PS50110"/>
    </source>
</evidence>
<comment type="caution">
    <text evidence="15">The sequence shown here is derived from an EMBL/GenBank/DDBJ whole genome shotgun (WGS) entry which is preliminary data.</text>
</comment>
<evidence type="ECO:0000313" key="16">
    <source>
        <dbReference type="Proteomes" id="UP000618445"/>
    </source>
</evidence>
<dbReference type="PROSITE" id="PS50046">
    <property type="entry name" value="PHYTOCHROME_2"/>
    <property type="match status" value="1"/>
</dbReference>
<dbReference type="EMBL" id="JACJQY010000038">
    <property type="protein sequence ID" value="MBD2318937.1"/>
    <property type="molecule type" value="Genomic_DNA"/>
</dbReference>
<dbReference type="CDD" id="cd16922">
    <property type="entry name" value="HATPase_EvgS-ArcB-TorS-like"/>
    <property type="match status" value="1"/>
</dbReference>
<evidence type="ECO:0000259" key="10">
    <source>
        <dbReference type="PROSITE" id="PS50046"/>
    </source>
</evidence>
<evidence type="ECO:0000256" key="2">
    <source>
        <dbReference type="ARBA" id="ARBA00006402"/>
    </source>
</evidence>
<dbReference type="InterPro" id="IPR011006">
    <property type="entry name" value="CheY-like_superfamily"/>
</dbReference>
<dbReference type="Pfam" id="PF01590">
    <property type="entry name" value="GAF"/>
    <property type="match status" value="1"/>
</dbReference>
<evidence type="ECO:0000259" key="11">
    <source>
        <dbReference type="PROSITE" id="PS50109"/>
    </source>
</evidence>
<feature type="domain" description="Response regulatory" evidence="12">
    <location>
        <begin position="25"/>
        <end position="144"/>
    </location>
</feature>
<evidence type="ECO:0000259" key="13">
    <source>
        <dbReference type="PROSITE" id="PS50112"/>
    </source>
</evidence>
<dbReference type="InterPro" id="IPR029016">
    <property type="entry name" value="GAF-like_dom_sf"/>
</dbReference>
<dbReference type="PANTHER" id="PTHR43047">
    <property type="entry name" value="TWO-COMPONENT HISTIDINE PROTEIN KINASE"/>
    <property type="match status" value="1"/>
</dbReference>
<keyword evidence="16" id="KW-1185">Reference proteome</keyword>
<protein>
    <recommendedName>
        <fullName evidence="3">histidine kinase</fullName>
        <ecNumber evidence="3">2.7.13.3</ecNumber>
    </recommendedName>
</protein>
<accession>A0ABR8CFU3</accession>
<feature type="domain" description="PAC" evidence="14">
    <location>
        <begin position="575"/>
        <end position="627"/>
    </location>
</feature>
<evidence type="ECO:0000256" key="1">
    <source>
        <dbReference type="ARBA" id="ARBA00000085"/>
    </source>
</evidence>
<gene>
    <name evidence="15" type="ORF">H6G05_19055</name>
</gene>
<dbReference type="Gene3D" id="3.40.50.2300">
    <property type="match status" value="2"/>
</dbReference>
<dbReference type="PROSITE" id="PS50113">
    <property type="entry name" value="PAC"/>
    <property type="match status" value="3"/>
</dbReference>
<proteinExistence type="inferred from homology"/>
<keyword evidence="9" id="KW-0175">Coiled coil</keyword>
<dbReference type="InterPro" id="IPR005467">
    <property type="entry name" value="His_kinase_dom"/>
</dbReference>
<feature type="modified residue" description="4-aspartylphosphate" evidence="8">
    <location>
        <position position="77"/>
    </location>
</feature>
<feature type="domain" description="Phytochrome chromophore attachment site" evidence="10">
    <location>
        <begin position="176"/>
        <end position="314"/>
    </location>
</feature>
<dbReference type="InterPro" id="IPR000014">
    <property type="entry name" value="PAS"/>
</dbReference>
<dbReference type="NCBIfam" id="TIGR00229">
    <property type="entry name" value="sensory_box"/>
    <property type="match status" value="3"/>
</dbReference>
<dbReference type="SMART" id="SM00086">
    <property type="entry name" value="PAC"/>
    <property type="match status" value="3"/>
</dbReference>
<dbReference type="InterPro" id="IPR001610">
    <property type="entry name" value="PAC"/>
</dbReference>
<reference evidence="15 16" key="1">
    <citation type="journal article" date="2020" name="ISME J.">
        <title>Comparative genomics reveals insights into cyanobacterial evolution and habitat adaptation.</title>
        <authorList>
            <person name="Chen M.Y."/>
            <person name="Teng W.K."/>
            <person name="Zhao L."/>
            <person name="Hu C.X."/>
            <person name="Zhou Y.K."/>
            <person name="Han B.P."/>
            <person name="Song L.R."/>
            <person name="Shu W.S."/>
        </authorList>
    </citation>
    <scope>NUCLEOTIDE SEQUENCE [LARGE SCALE GENOMIC DNA]</scope>
    <source>
        <strain evidence="15 16">FACHB-1050</strain>
    </source>
</reference>
<evidence type="ECO:0000259" key="14">
    <source>
        <dbReference type="PROSITE" id="PS50113"/>
    </source>
</evidence>
<comment type="catalytic activity">
    <reaction evidence="1">
        <text>ATP + protein L-histidine = ADP + protein N-phospho-L-histidine.</text>
        <dbReference type="EC" id="2.7.13.3"/>
    </reaction>
</comment>
<feature type="domain" description="PAS" evidence="13">
    <location>
        <begin position="494"/>
        <end position="531"/>
    </location>
</feature>
<dbReference type="Pfam" id="PF00072">
    <property type="entry name" value="Response_reg"/>
    <property type="match status" value="2"/>
</dbReference>
<feature type="domain" description="PAC" evidence="14">
    <location>
        <begin position="416"/>
        <end position="468"/>
    </location>
</feature>
<dbReference type="InterPro" id="IPR003594">
    <property type="entry name" value="HATPase_dom"/>
</dbReference>
<dbReference type="InterPro" id="IPR001789">
    <property type="entry name" value="Sig_transdc_resp-reg_receiver"/>
</dbReference>
<dbReference type="CDD" id="cd00130">
    <property type="entry name" value="PAS"/>
    <property type="match status" value="3"/>
</dbReference>
<dbReference type="CDD" id="cd17546">
    <property type="entry name" value="REC_hyHK_CKI1_RcsC-like"/>
    <property type="match status" value="1"/>
</dbReference>
<dbReference type="RefSeq" id="WP_190580372.1">
    <property type="nucleotide sequence ID" value="NZ_CAWPQU010000032.1"/>
</dbReference>
<evidence type="ECO:0000256" key="3">
    <source>
        <dbReference type="ARBA" id="ARBA00012438"/>
    </source>
</evidence>
<dbReference type="Gene3D" id="3.30.450.20">
    <property type="entry name" value="PAS domain"/>
    <property type="match status" value="3"/>
</dbReference>
<dbReference type="SMART" id="SM00065">
    <property type="entry name" value="GAF"/>
    <property type="match status" value="1"/>
</dbReference>
<dbReference type="PANTHER" id="PTHR43047:SF63">
    <property type="entry name" value="HISTIDINE KINASE"/>
    <property type="match status" value="1"/>
</dbReference>
<dbReference type="InterPro" id="IPR013767">
    <property type="entry name" value="PAS_fold"/>
</dbReference>
<dbReference type="Pfam" id="PF00989">
    <property type="entry name" value="PAS"/>
    <property type="match status" value="1"/>
</dbReference>
<name>A0ABR8CFU3_9CYAN</name>
<keyword evidence="7" id="KW-0902">Two-component regulatory system</keyword>
<dbReference type="Pfam" id="PF02518">
    <property type="entry name" value="HATPase_c"/>
    <property type="match status" value="1"/>
</dbReference>
<dbReference type="Gene3D" id="3.30.565.10">
    <property type="entry name" value="Histidine kinase-like ATPase, C-terminal domain"/>
    <property type="match status" value="1"/>
</dbReference>
<organism evidence="15 16">
    <name type="scientific">Phormidium tenue FACHB-1050</name>
    <dbReference type="NCBI Taxonomy" id="2692857"/>
    <lineage>
        <taxon>Bacteria</taxon>
        <taxon>Bacillati</taxon>
        <taxon>Cyanobacteriota</taxon>
        <taxon>Cyanophyceae</taxon>
        <taxon>Oscillatoriophycideae</taxon>
        <taxon>Oscillatoriales</taxon>
        <taxon>Oscillatoriaceae</taxon>
        <taxon>Phormidium</taxon>
    </lineage>
</organism>
<feature type="domain" description="PAC" evidence="14">
    <location>
        <begin position="701"/>
        <end position="753"/>
    </location>
</feature>
<feature type="domain" description="PAS" evidence="13">
    <location>
        <begin position="345"/>
        <end position="414"/>
    </location>
</feature>
<dbReference type="SUPFAM" id="SSF47384">
    <property type="entry name" value="Homodimeric domain of signal transducing histidine kinase"/>
    <property type="match status" value="1"/>
</dbReference>
<evidence type="ECO:0000256" key="8">
    <source>
        <dbReference type="PROSITE-ProRule" id="PRU00169"/>
    </source>
</evidence>
<dbReference type="InterPro" id="IPR035965">
    <property type="entry name" value="PAS-like_dom_sf"/>
</dbReference>
<evidence type="ECO:0000256" key="6">
    <source>
        <dbReference type="ARBA" id="ARBA00022777"/>
    </source>
</evidence>
<dbReference type="Gene3D" id="1.10.287.130">
    <property type="match status" value="1"/>
</dbReference>
<dbReference type="SUPFAM" id="SSF52172">
    <property type="entry name" value="CheY-like"/>
    <property type="match status" value="2"/>
</dbReference>